<keyword evidence="5" id="KW-1185">Reference proteome</keyword>
<dbReference type="GO" id="GO:0070813">
    <property type="term" value="P:hydrogen sulfide metabolic process"/>
    <property type="evidence" value="ECO:0007669"/>
    <property type="project" value="TreeGrafter"/>
</dbReference>
<evidence type="ECO:0000256" key="1">
    <source>
        <dbReference type="ARBA" id="ARBA00022723"/>
    </source>
</evidence>
<reference evidence="5" key="1">
    <citation type="submission" date="2016-10" db="EMBL/GenBank/DDBJ databases">
        <authorList>
            <person name="Varghese N."/>
            <person name="Submissions S."/>
        </authorList>
    </citation>
    <scope>NUCLEOTIDE SEQUENCE [LARGE SCALE GENOMIC DNA]</scope>
    <source>
        <strain evidence="5">CGMCC 1.7738</strain>
    </source>
</reference>
<dbReference type="SMART" id="SM00849">
    <property type="entry name" value="Lactamase_B"/>
    <property type="match status" value="1"/>
</dbReference>
<dbReference type="EMBL" id="FOTC01000009">
    <property type="protein sequence ID" value="SFL61984.1"/>
    <property type="molecule type" value="Genomic_DNA"/>
</dbReference>
<dbReference type="GO" id="GO:0050313">
    <property type="term" value="F:sulfur dioxygenase activity"/>
    <property type="evidence" value="ECO:0007669"/>
    <property type="project" value="InterPro"/>
</dbReference>
<accession>A0A1I4J605</accession>
<dbReference type="InterPro" id="IPR044528">
    <property type="entry name" value="POD-like_MBL-fold"/>
</dbReference>
<dbReference type="PANTHER" id="PTHR43084:SF1">
    <property type="entry name" value="PERSULFIDE DIOXYGENASE ETHE1, MITOCHONDRIAL"/>
    <property type="match status" value="1"/>
</dbReference>
<feature type="region of interest" description="Disordered" evidence="2">
    <location>
        <begin position="1"/>
        <end position="20"/>
    </location>
</feature>
<name>A0A1I4J605_9EURY</name>
<dbReference type="CDD" id="cd07724">
    <property type="entry name" value="POD-like_MBL-fold"/>
    <property type="match status" value="1"/>
</dbReference>
<dbReference type="SUPFAM" id="SSF52821">
    <property type="entry name" value="Rhodanese/Cell cycle control phosphatase"/>
    <property type="match status" value="1"/>
</dbReference>
<keyword evidence="1" id="KW-0479">Metal-binding</keyword>
<evidence type="ECO:0000259" key="3">
    <source>
        <dbReference type="PROSITE" id="PS50206"/>
    </source>
</evidence>
<evidence type="ECO:0000313" key="4">
    <source>
        <dbReference type="EMBL" id="SFL61984.1"/>
    </source>
</evidence>
<protein>
    <submittedName>
        <fullName evidence="4">Glyoxylase, beta-lactamase superfamily II</fullName>
    </submittedName>
</protein>
<dbReference type="GO" id="GO:0006749">
    <property type="term" value="P:glutathione metabolic process"/>
    <property type="evidence" value="ECO:0007669"/>
    <property type="project" value="InterPro"/>
</dbReference>
<dbReference type="InterPro" id="IPR036866">
    <property type="entry name" value="RibonucZ/Hydroxyglut_hydro"/>
</dbReference>
<dbReference type="InterPro" id="IPR051682">
    <property type="entry name" value="Mito_Persulfide_Diox"/>
</dbReference>
<dbReference type="SUPFAM" id="SSF56281">
    <property type="entry name" value="Metallo-hydrolase/oxidoreductase"/>
    <property type="match status" value="1"/>
</dbReference>
<dbReference type="Pfam" id="PF00753">
    <property type="entry name" value="Lactamase_B"/>
    <property type="match status" value="1"/>
</dbReference>
<feature type="domain" description="Rhodanese" evidence="3">
    <location>
        <begin position="28"/>
        <end position="126"/>
    </location>
</feature>
<sequence length="392" mass="41800">MTDSSETPNADDSVPSLSPSALRERLRAGDALTLLDVRNRDEFEAWHIDGENVDATQIPHAKFMAAKVKGTTADLVADLDEPVLVVCGEGKASAFVAETLLDAGVEAMNLEGGMEGWARVYDSVELPHEDATILQYQRPSSGCLAYLVVAGDEAIVIDPLRAFTDRYVADANQRGAELVAAVDTHVHADHVSGVRDVASETDCERVLPEGAVDRGLAFDARTVADGETVAVGSVELTALATPGHTTEMTSFRLGDLLFSGDTVFLDSVARPDLEVGDAGAREMAQTLFATIHDRLLDLPPETRIAPGHFGESATPDDSGGYIATLADLRTRLDALSMGEDDFVEYSVANMPPQPANYETIVETNLGRHDADDEEAFTLELGPNNCAVSGTVE</sequence>
<dbReference type="AlphaFoldDB" id="A0A1I4J605"/>
<dbReference type="GO" id="GO:0046872">
    <property type="term" value="F:metal ion binding"/>
    <property type="evidence" value="ECO:0007669"/>
    <property type="project" value="UniProtKB-KW"/>
</dbReference>
<dbReference type="SMART" id="SM00450">
    <property type="entry name" value="RHOD"/>
    <property type="match status" value="1"/>
</dbReference>
<dbReference type="PANTHER" id="PTHR43084">
    <property type="entry name" value="PERSULFIDE DIOXYGENASE ETHE1"/>
    <property type="match status" value="1"/>
</dbReference>
<dbReference type="InterPro" id="IPR036873">
    <property type="entry name" value="Rhodanese-like_dom_sf"/>
</dbReference>
<dbReference type="Proteomes" id="UP000199607">
    <property type="component" value="Unassembled WGS sequence"/>
</dbReference>
<dbReference type="Pfam" id="PF00581">
    <property type="entry name" value="Rhodanese"/>
    <property type="match status" value="1"/>
</dbReference>
<evidence type="ECO:0000256" key="2">
    <source>
        <dbReference type="SAM" id="MobiDB-lite"/>
    </source>
</evidence>
<gene>
    <name evidence="4" type="ORF">SAMN04487950_4408</name>
</gene>
<dbReference type="InterPro" id="IPR001279">
    <property type="entry name" value="Metallo-B-lactamas"/>
</dbReference>
<organism evidence="4 5">
    <name type="scientific">Halogranum rubrum</name>
    <dbReference type="NCBI Taxonomy" id="553466"/>
    <lineage>
        <taxon>Archaea</taxon>
        <taxon>Methanobacteriati</taxon>
        <taxon>Methanobacteriota</taxon>
        <taxon>Stenosarchaea group</taxon>
        <taxon>Halobacteria</taxon>
        <taxon>Halobacteriales</taxon>
        <taxon>Haloferacaceae</taxon>
    </lineage>
</organism>
<evidence type="ECO:0000313" key="5">
    <source>
        <dbReference type="Proteomes" id="UP000199607"/>
    </source>
</evidence>
<dbReference type="InterPro" id="IPR001763">
    <property type="entry name" value="Rhodanese-like_dom"/>
</dbReference>
<dbReference type="RefSeq" id="WP_089872475.1">
    <property type="nucleotide sequence ID" value="NZ_FOTC01000009.1"/>
</dbReference>
<dbReference type="Gene3D" id="3.40.250.10">
    <property type="entry name" value="Rhodanese-like domain"/>
    <property type="match status" value="1"/>
</dbReference>
<feature type="compositionally biased region" description="Polar residues" evidence="2">
    <location>
        <begin position="1"/>
        <end position="19"/>
    </location>
</feature>
<dbReference type="STRING" id="553466.SAMN04487950_4408"/>
<dbReference type="PROSITE" id="PS50206">
    <property type="entry name" value="RHODANESE_3"/>
    <property type="match status" value="1"/>
</dbReference>
<proteinExistence type="predicted"/>
<dbReference type="Gene3D" id="3.60.15.10">
    <property type="entry name" value="Ribonuclease Z/Hydroxyacylglutathione hydrolase-like"/>
    <property type="match status" value="1"/>
</dbReference>